<feature type="chain" id="PRO_5004826207" description="Roller-3 N-terminal domain-containing protein" evidence="1">
    <location>
        <begin position="20"/>
        <end position="248"/>
    </location>
</feature>
<protein>
    <recommendedName>
        <fullName evidence="2">Roller-3 N-terminal domain-containing protein</fullName>
    </recommendedName>
</protein>
<feature type="domain" description="Roller-3 N-terminal" evidence="2">
    <location>
        <begin position="21"/>
        <end position="97"/>
    </location>
</feature>
<dbReference type="AlphaFoldDB" id="W2TM25"/>
<reference evidence="4" key="1">
    <citation type="journal article" date="2014" name="Nat. Genet.">
        <title>Genome of the human hookworm Necator americanus.</title>
        <authorList>
            <person name="Tang Y.T."/>
            <person name="Gao X."/>
            <person name="Rosa B.A."/>
            <person name="Abubucker S."/>
            <person name="Hallsworth-Pepin K."/>
            <person name="Martin J."/>
            <person name="Tyagi R."/>
            <person name="Heizer E."/>
            <person name="Zhang X."/>
            <person name="Bhonagiri-Palsikar V."/>
            <person name="Minx P."/>
            <person name="Warren W.C."/>
            <person name="Wang Q."/>
            <person name="Zhan B."/>
            <person name="Hotez P.J."/>
            <person name="Sternberg P.W."/>
            <person name="Dougall A."/>
            <person name="Gaze S.T."/>
            <person name="Mulvenna J."/>
            <person name="Sotillo J."/>
            <person name="Ranganathan S."/>
            <person name="Rabelo E.M."/>
            <person name="Wilson R.K."/>
            <person name="Felgner P.L."/>
            <person name="Bethony J."/>
            <person name="Hawdon J.M."/>
            <person name="Gasser R.B."/>
            <person name="Loukas A."/>
            <person name="Mitreva M."/>
        </authorList>
    </citation>
    <scope>NUCLEOTIDE SEQUENCE [LARGE SCALE GENOMIC DNA]</scope>
</reference>
<dbReference type="STRING" id="51031.W2TM25"/>
<dbReference type="Pfam" id="PF26432">
    <property type="entry name" value="Roller3_N"/>
    <property type="match status" value="1"/>
</dbReference>
<gene>
    <name evidence="3" type="ORF">NECAME_07788</name>
</gene>
<feature type="signal peptide" evidence="1">
    <location>
        <begin position="1"/>
        <end position="19"/>
    </location>
</feature>
<dbReference type="OrthoDB" id="5873419at2759"/>
<organism evidence="3 4">
    <name type="scientific">Necator americanus</name>
    <name type="common">Human hookworm</name>
    <dbReference type="NCBI Taxonomy" id="51031"/>
    <lineage>
        <taxon>Eukaryota</taxon>
        <taxon>Metazoa</taxon>
        <taxon>Ecdysozoa</taxon>
        <taxon>Nematoda</taxon>
        <taxon>Chromadorea</taxon>
        <taxon>Rhabditida</taxon>
        <taxon>Rhabditina</taxon>
        <taxon>Rhabditomorpha</taxon>
        <taxon>Strongyloidea</taxon>
        <taxon>Ancylostomatidae</taxon>
        <taxon>Bunostominae</taxon>
        <taxon>Necator</taxon>
    </lineage>
</organism>
<evidence type="ECO:0000313" key="4">
    <source>
        <dbReference type="Proteomes" id="UP000053676"/>
    </source>
</evidence>
<sequence length="248" mass="27968">MRDALFIFCIFCICGNSVATVFSNSLKTCQIHCSERNLAFPLAHGKFTWNQDELATCDYSCRVNSCHHGCRDLDEPLSKCESRCTEEGIAFDSCTQGCHAVEHAFLVQVQELLHQVSVTIDALEQSLRLRWQFPETVLSQVQEVAAADVSWYAQSRPSLAKNGWRWTPLHVTAFRNSTLSSEVHVPLDPTSQVQVRLAFVYRSRVGVSRAITYQMPLRVVPSRIELTSQLQLSNDKVAICWKGEPSMV</sequence>
<accession>W2TM25</accession>
<dbReference type="EMBL" id="KI658383">
    <property type="protein sequence ID" value="ETN82783.1"/>
    <property type="molecule type" value="Genomic_DNA"/>
</dbReference>
<evidence type="ECO:0000256" key="1">
    <source>
        <dbReference type="SAM" id="SignalP"/>
    </source>
</evidence>
<evidence type="ECO:0000313" key="3">
    <source>
        <dbReference type="EMBL" id="ETN82783.1"/>
    </source>
</evidence>
<keyword evidence="1" id="KW-0732">Signal</keyword>
<name>W2TM25_NECAM</name>
<dbReference type="Proteomes" id="UP000053676">
    <property type="component" value="Unassembled WGS sequence"/>
</dbReference>
<feature type="non-terminal residue" evidence="3">
    <location>
        <position position="248"/>
    </location>
</feature>
<dbReference type="KEGG" id="nai:NECAME_07788"/>
<proteinExistence type="predicted"/>
<keyword evidence="4" id="KW-1185">Reference proteome</keyword>
<dbReference type="InterPro" id="IPR058726">
    <property type="entry name" value="Roller3_N"/>
</dbReference>
<evidence type="ECO:0000259" key="2">
    <source>
        <dbReference type="Pfam" id="PF26432"/>
    </source>
</evidence>